<evidence type="ECO:0000256" key="1">
    <source>
        <dbReference type="SAM" id="MobiDB-lite"/>
    </source>
</evidence>
<evidence type="ECO:0000313" key="3">
    <source>
        <dbReference type="Proteomes" id="UP000815325"/>
    </source>
</evidence>
<proteinExistence type="predicted"/>
<protein>
    <submittedName>
        <fullName evidence="2">Uncharacterized protein</fullName>
    </submittedName>
</protein>
<accession>A0ABQ7GCE9</accession>
<organism evidence="2 3">
    <name type="scientific">Dunaliella salina</name>
    <name type="common">Green alga</name>
    <name type="synonym">Protococcus salinus</name>
    <dbReference type="NCBI Taxonomy" id="3046"/>
    <lineage>
        <taxon>Eukaryota</taxon>
        <taxon>Viridiplantae</taxon>
        <taxon>Chlorophyta</taxon>
        <taxon>core chlorophytes</taxon>
        <taxon>Chlorophyceae</taxon>
        <taxon>CS clade</taxon>
        <taxon>Chlamydomonadales</taxon>
        <taxon>Dunaliellaceae</taxon>
        <taxon>Dunaliella</taxon>
    </lineage>
</organism>
<keyword evidence="3" id="KW-1185">Reference proteome</keyword>
<dbReference type="EMBL" id="MU069884">
    <property type="protein sequence ID" value="KAF5832290.1"/>
    <property type="molecule type" value="Genomic_DNA"/>
</dbReference>
<dbReference type="Proteomes" id="UP000815325">
    <property type="component" value="Unassembled WGS sequence"/>
</dbReference>
<evidence type="ECO:0000313" key="2">
    <source>
        <dbReference type="EMBL" id="KAF5832290.1"/>
    </source>
</evidence>
<reference evidence="2" key="1">
    <citation type="submission" date="2017-08" db="EMBL/GenBank/DDBJ databases">
        <authorList>
            <person name="Polle J.E."/>
            <person name="Barry K."/>
            <person name="Cushman J."/>
            <person name="Schmutz J."/>
            <person name="Tran D."/>
            <person name="Hathwaick L.T."/>
            <person name="Yim W.C."/>
            <person name="Jenkins J."/>
            <person name="Mckie-Krisberg Z.M."/>
            <person name="Prochnik S."/>
            <person name="Lindquist E."/>
            <person name="Dockter R.B."/>
            <person name="Adam C."/>
            <person name="Molina H."/>
            <person name="Bunkerborg J."/>
            <person name="Jin E."/>
            <person name="Buchheim M."/>
            <person name="Magnuson J."/>
        </authorList>
    </citation>
    <scope>NUCLEOTIDE SEQUENCE</scope>
    <source>
        <strain evidence="2">CCAP 19/18</strain>
    </source>
</reference>
<feature type="region of interest" description="Disordered" evidence="1">
    <location>
        <begin position="1"/>
        <end position="27"/>
    </location>
</feature>
<comment type="caution">
    <text evidence="2">The sequence shown here is derived from an EMBL/GenBank/DDBJ whole genome shotgun (WGS) entry which is preliminary data.</text>
</comment>
<dbReference type="Gene3D" id="3.40.50.300">
    <property type="entry name" value="P-loop containing nucleotide triphosphate hydrolases"/>
    <property type="match status" value="1"/>
</dbReference>
<sequence length="107" mass="11414">MAHTTTPQGHFLPLHALRNGPAPEGSSGIQVASMAGLPPRLCAQAHKVAARLFQQLQQRQHPAAPCLDTLLDRCQGGALPMSAVEVAAFKDALKEIQQSCGARLFQH</sequence>
<name>A0ABQ7GCE9_DUNSA</name>
<dbReference type="InterPro" id="IPR027417">
    <property type="entry name" value="P-loop_NTPase"/>
</dbReference>
<gene>
    <name evidence="2" type="ORF">DUNSADRAFT_11855</name>
</gene>